<feature type="domain" description="RNase H type-1" evidence="1">
    <location>
        <begin position="19"/>
        <end position="76"/>
    </location>
</feature>
<reference evidence="2" key="1">
    <citation type="journal article" date="2012" name="Nat. Biotechnol.">
        <title>Draft genome sequence of pigeonpea (Cajanus cajan), an orphan legume crop of resource-poor farmers.</title>
        <authorList>
            <person name="Varshney R.K."/>
            <person name="Chen W."/>
            <person name="Li Y."/>
            <person name="Bharti A.K."/>
            <person name="Saxena R.K."/>
            <person name="Schlueter J.A."/>
            <person name="Donoghue M.T."/>
            <person name="Azam S."/>
            <person name="Fan G."/>
            <person name="Whaley A.M."/>
            <person name="Farmer A.D."/>
            <person name="Sheridan J."/>
            <person name="Iwata A."/>
            <person name="Tuteja R."/>
            <person name="Penmetsa R.V."/>
            <person name="Wu W."/>
            <person name="Upadhyaya H.D."/>
            <person name="Yang S.P."/>
            <person name="Shah T."/>
            <person name="Saxena K.B."/>
            <person name="Michael T."/>
            <person name="McCombie W.R."/>
            <person name="Yang B."/>
            <person name="Zhang G."/>
            <person name="Yang H."/>
            <person name="Wang J."/>
            <person name="Spillane C."/>
            <person name="Cook D.R."/>
            <person name="May G.D."/>
            <person name="Xu X."/>
            <person name="Jackson S.A."/>
        </authorList>
    </citation>
    <scope>NUCLEOTIDE SEQUENCE [LARGE SCALE GENOMIC DNA]</scope>
</reference>
<dbReference type="PANTHER" id="PTHR48475:SF2">
    <property type="entry name" value="RIBONUCLEASE H"/>
    <property type="match status" value="1"/>
</dbReference>
<organism evidence="2 3">
    <name type="scientific">Cajanus cajan</name>
    <name type="common">Pigeon pea</name>
    <name type="synonym">Cajanus indicus</name>
    <dbReference type="NCBI Taxonomy" id="3821"/>
    <lineage>
        <taxon>Eukaryota</taxon>
        <taxon>Viridiplantae</taxon>
        <taxon>Streptophyta</taxon>
        <taxon>Embryophyta</taxon>
        <taxon>Tracheophyta</taxon>
        <taxon>Spermatophyta</taxon>
        <taxon>Magnoliopsida</taxon>
        <taxon>eudicotyledons</taxon>
        <taxon>Gunneridae</taxon>
        <taxon>Pentapetalae</taxon>
        <taxon>rosids</taxon>
        <taxon>fabids</taxon>
        <taxon>Fabales</taxon>
        <taxon>Fabaceae</taxon>
        <taxon>Papilionoideae</taxon>
        <taxon>50 kb inversion clade</taxon>
        <taxon>NPAAA clade</taxon>
        <taxon>indigoferoid/millettioid clade</taxon>
        <taxon>Phaseoleae</taxon>
        <taxon>Cajanus</taxon>
    </lineage>
</organism>
<dbReference type="SUPFAM" id="SSF53098">
    <property type="entry name" value="Ribonuclease H-like"/>
    <property type="match status" value="2"/>
</dbReference>
<dbReference type="GO" id="GO:0004523">
    <property type="term" value="F:RNA-DNA hybrid ribonuclease activity"/>
    <property type="evidence" value="ECO:0007669"/>
    <property type="project" value="InterPro"/>
</dbReference>
<dbReference type="PANTHER" id="PTHR48475">
    <property type="entry name" value="RIBONUCLEASE H"/>
    <property type="match status" value="1"/>
</dbReference>
<proteinExistence type="predicted"/>
<dbReference type="Proteomes" id="UP000075243">
    <property type="component" value="Unassembled WGS sequence"/>
</dbReference>
<dbReference type="GO" id="GO:0003676">
    <property type="term" value="F:nucleic acid binding"/>
    <property type="evidence" value="ECO:0007669"/>
    <property type="project" value="InterPro"/>
</dbReference>
<name>A0A151QQ23_CAJCA</name>
<dbReference type="Gene3D" id="3.30.420.10">
    <property type="entry name" value="Ribonuclease H-like superfamily/Ribonuclease H"/>
    <property type="match status" value="1"/>
</dbReference>
<sequence>MAELTPTSAEEQQVWTLHVDGSSNSKGGGAGIILEGPNKGTLEKSLKFGFKVTNNQAEYEALLAGLRLAHDLGVQRSFKDFLRELRIKHLPTSVEHPQTNGQAKVANKVIQELKKRLGSAKGQWVDELPSILWAYHCTPQSTTQETPYRLTFGADAMILVEVGEMSHRHRVFDNEQNAQEVTVNLDLIDELREEARIHEEACKIWASRRYNTRIRPRSFRVGDLVW</sequence>
<evidence type="ECO:0000313" key="2">
    <source>
        <dbReference type="EMBL" id="KYP32410.1"/>
    </source>
</evidence>
<dbReference type="InterPro" id="IPR002156">
    <property type="entry name" value="RNaseH_domain"/>
</dbReference>
<dbReference type="InterPro" id="IPR036397">
    <property type="entry name" value="RNaseH_sf"/>
</dbReference>
<protein>
    <recommendedName>
        <fullName evidence="1">RNase H type-1 domain-containing protein</fullName>
    </recommendedName>
</protein>
<evidence type="ECO:0000259" key="1">
    <source>
        <dbReference type="Pfam" id="PF13456"/>
    </source>
</evidence>
<keyword evidence="3" id="KW-1185">Reference proteome</keyword>
<dbReference type="Pfam" id="PF13456">
    <property type="entry name" value="RVT_3"/>
    <property type="match status" value="1"/>
</dbReference>
<gene>
    <name evidence="2" type="ORF">KK1_046923</name>
</gene>
<dbReference type="OMA" id="EACKIWA"/>
<evidence type="ECO:0000313" key="3">
    <source>
        <dbReference type="Proteomes" id="UP000075243"/>
    </source>
</evidence>
<dbReference type="InterPro" id="IPR012337">
    <property type="entry name" value="RNaseH-like_sf"/>
</dbReference>
<dbReference type="EMBL" id="KQ485299">
    <property type="protein sequence ID" value="KYP32410.1"/>
    <property type="molecule type" value="Genomic_DNA"/>
</dbReference>
<dbReference type="AlphaFoldDB" id="A0A151QQ23"/>
<dbReference type="Gramene" id="C.cajan_46225.t">
    <property type="protein sequence ID" value="C.cajan_46225.t"/>
    <property type="gene ID" value="C.cajan_46225"/>
</dbReference>
<accession>A0A151QQ23</accession>